<organism evidence="2 3">
    <name type="scientific">Pontibacter rugosus</name>
    <dbReference type="NCBI Taxonomy" id="1745966"/>
    <lineage>
        <taxon>Bacteria</taxon>
        <taxon>Pseudomonadati</taxon>
        <taxon>Bacteroidota</taxon>
        <taxon>Cytophagia</taxon>
        <taxon>Cytophagales</taxon>
        <taxon>Hymenobacteraceae</taxon>
        <taxon>Pontibacter</taxon>
    </lineage>
</organism>
<dbReference type="InterPro" id="IPR050553">
    <property type="entry name" value="Thioredoxin_ResA/DsbE_sf"/>
</dbReference>
<dbReference type="Gene3D" id="3.40.30.10">
    <property type="entry name" value="Glutaredoxin"/>
    <property type="match status" value="1"/>
</dbReference>
<dbReference type="EMBL" id="JBHTLD010000163">
    <property type="protein sequence ID" value="MFD1187674.1"/>
    <property type="molecule type" value="Genomic_DNA"/>
</dbReference>
<accession>A0ABW3SRZ3</accession>
<keyword evidence="3" id="KW-1185">Reference proteome</keyword>
<protein>
    <submittedName>
        <fullName evidence="2">TlpA family protein disulfide reductase</fullName>
    </submittedName>
</protein>
<dbReference type="PANTHER" id="PTHR42852:SF13">
    <property type="entry name" value="PROTEIN DIPZ"/>
    <property type="match status" value="1"/>
</dbReference>
<dbReference type="Pfam" id="PF08534">
    <property type="entry name" value="Redoxin"/>
    <property type="match status" value="1"/>
</dbReference>
<feature type="domain" description="Thioredoxin" evidence="1">
    <location>
        <begin position="67"/>
        <end position="207"/>
    </location>
</feature>
<dbReference type="SUPFAM" id="SSF52833">
    <property type="entry name" value="Thioredoxin-like"/>
    <property type="match status" value="1"/>
</dbReference>
<dbReference type="InterPro" id="IPR036249">
    <property type="entry name" value="Thioredoxin-like_sf"/>
</dbReference>
<evidence type="ECO:0000259" key="1">
    <source>
        <dbReference type="PROSITE" id="PS51352"/>
    </source>
</evidence>
<dbReference type="PANTHER" id="PTHR42852">
    <property type="entry name" value="THIOL:DISULFIDE INTERCHANGE PROTEIN DSBE"/>
    <property type="match status" value="1"/>
</dbReference>
<sequence>MNKFKLALKKIPGWAITLLLVGILYTTGLHTEAIGQVQRLLLATGLKKADVPETSSATIAEENPTAGAAEMVGSGFKITSMDGETIDFGSLKGKVVFMNIWATWCPPCIAEMPNIQHLYDQVSSDKIAFVMLSVDEGGKEKVQKFIRRKGYTFPVYMPANQLPQEFYANAIPTTFIISPEGKIVAKQEGMAEYDTPEVREYLSKLAETD</sequence>
<dbReference type="Proteomes" id="UP001597094">
    <property type="component" value="Unassembled WGS sequence"/>
</dbReference>
<dbReference type="InterPro" id="IPR013740">
    <property type="entry name" value="Redoxin"/>
</dbReference>
<dbReference type="InterPro" id="IPR013766">
    <property type="entry name" value="Thioredoxin_domain"/>
</dbReference>
<evidence type="ECO:0000313" key="3">
    <source>
        <dbReference type="Proteomes" id="UP001597094"/>
    </source>
</evidence>
<reference evidence="3" key="1">
    <citation type="journal article" date="2019" name="Int. J. Syst. Evol. Microbiol.">
        <title>The Global Catalogue of Microorganisms (GCM) 10K type strain sequencing project: providing services to taxonomists for standard genome sequencing and annotation.</title>
        <authorList>
            <consortium name="The Broad Institute Genomics Platform"/>
            <consortium name="The Broad Institute Genome Sequencing Center for Infectious Disease"/>
            <person name="Wu L."/>
            <person name="Ma J."/>
        </authorList>
    </citation>
    <scope>NUCLEOTIDE SEQUENCE [LARGE SCALE GENOMIC DNA]</scope>
    <source>
        <strain evidence="3">JCM 31319</strain>
    </source>
</reference>
<gene>
    <name evidence="2" type="ORF">ACFQ2O_15770</name>
</gene>
<dbReference type="CDD" id="cd02966">
    <property type="entry name" value="TlpA_like_family"/>
    <property type="match status" value="1"/>
</dbReference>
<evidence type="ECO:0000313" key="2">
    <source>
        <dbReference type="EMBL" id="MFD1187674.1"/>
    </source>
</evidence>
<proteinExistence type="predicted"/>
<dbReference type="PROSITE" id="PS51352">
    <property type="entry name" value="THIOREDOXIN_2"/>
    <property type="match status" value="1"/>
</dbReference>
<dbReference type="RefSeq" id="WP_377529722.1">
    <property type="nucleotide sequence ID" value="NZ_JBHTLD010000163.1"/>
</dbReference>
<name>A0ABW3SRZ3_9BACT</name>
<comment type="caution">
    <text evidence="2">The sequence shown here is derived from an EMBL/GenBank/DDBJ whole genome shotgun (WGS) entry which is preliminary data.</text>
</comment>